<dbReference type="InterPro" id="IPR011335">
    <property type="entry name" value="Restrct_endonuc-II-like"/>
</dbReference>
<dbReference type="InterPro" id="IPR011856">
    <property type="entry name" value="tRNA_endonuc-like_dom_sf"/>
</dbReference>
<dbReference type="NCBIfam" id="TIGR00252">
    <property type="entry name" value="YraN family protein"/>
    <property type="match status" value="1"/>
</dbReference>
<gene>
    <name evidence="4" type="ORF">HMPREF9696_02995</name>
</gene>
<organism evidence="4 5">
    <name type="scientific">Afipia clevelandensis ATCC 49720</name>
    <dbReference type="NCBI Taxonomy" id="883079"/>
    <lineage>
        <taxon>Bacteria</taxon>
        <taxon>Pseudomonadati</taxon>
        <taxon>Pseudomonadota</taxon>
        <taxon>Alphaproteobacteria</taxon>
        <taxon>Hyphomicrobiales</taxon>
        <taxon>Nitrobacteraceae</taxon>
        <taxon>Afipia</taxon>
    </lineage>
</organism>
<evidence type="ECO:0000256" key="1">
    <source>
        <dbReference type="ARBA" id="ARBA00006738"/>
    </source>
</evidence>
<dbReference type="HAMAP" id="MF_00048">
    <property type="entry name" value="UPF0102"/>
    <property type="match status" value="1"/>
</dbReference>
<accession>K8P2F2</accession>
<evidence type="ECO:0000313" key="5">
    <source>
        <dbReference type="Proteomes" id="UP000001095"/>
    </source>
</evidence>
<dbReference type="PANTHER" id="PTHR34039:SF1">
    <property type="entry name" value="UPF0102 PROTEIN YRAN"/>
    <property type="match status" value="1"/>
</dbReference>
<dbReference type="InterPro" id="IPR003509">
    <property type="entry name" value="UPF0102_YraN-like"/>
</dbReference>
<dbReference type="CDD" id="cd20736">
    <property type="entry name" value="PoNe_Nuclease"/>
    <property type="match status" value="1"/>
</dbReference>
<evidence type="ECO:0000256" key="2">
    <source>
        <dbReference type="HAMAP-Rule" id="MF_00048"/>
    </source>
</evidence>
<dbReference type="EMBL" id="AGWY01000012">
    <property type="protein sequence ID" value="EKS33875.1"/>
    <property type="molecule type" value="Genomic_DNA"/>
</dbReference>
<dbReference type="AlphaFoldDB" id="K8P2F2"/>
<name>K8P2F2_9BRAD</name>
<comment type="caution">
    <text evidence="4">The sequence shown here is derived from an EMBL/GenBank/DDBJ whole genome shotgun (WGS) entry which is preliminary data.</text>
</comment>
<feature type="compositionally biased region" description="Low complexity" evidence="3">
    <location>
        <begin position="19"/>
        <end position="30"/>
    </location>
</feature>
<proteinExistence type="inferred from homology"/>
<dbReference type="NCBIfam" id="NF009150">
    <property type="entry name" value="PRK12497.1-3"/>
    <property type="match status" value="1"/>
</dbReference>
<dbReference type="RefSeq" id="WP_002713865.1">
    <property type="nucleotide sequence ID" value="NZ_KB375281.1"/>
</dbReference>
<dbReference type="Proteomes" id="UP000001095">
    <property type="component" value="Unassembled WGS sequence"/>
</dbReference>
<dbReference type="GO" id="GO:0003676">
    <property type="term" value="F:nucleic acid binding"/>
    <property type="evidence" value="ECO:0007669"/>
    <property type="project" value="InterPro"/>
</dbReference>
<dbReference type="OrthoDB" id="9812968at2"/>
<evidence type="ECO:0000256" key="3">
    <source>
        <dbReference type="SAM" id="MobiDB-lite"/>
    </source>
</evidence>
<sequence length="158" mass="17380">MTENSDPPQRTLKRRGTIAPEKSAPKSSASGDRPGKTPAPERVAAFQTGLSAESKASAYLIAKGYRILARRFRTPYGEIDIVARRRGLLAFVEVKARASLDDAAYSVTPQQQQRIVAAAQVWLMTHPEHANFEMRFDVVLIAPKHLPKHLMAAFDAGV</sequence>
<dbReference type="NCBIfam" id="NF009151">
    <property type="entry name" value="PRK12497.1-5"/>
    <property type="match status" value="1"/>
</dbReference>
<dbReference type="PATRIC" id="fig|883079.3.peg.3059"/>
<comment type="similarity">
    <text evidence="1 2">Belongs to the UPF0102 family.</text>
</comment>
<dbReference type="PANTHER" id="PTHR34039">
    <property type="entry name" value="UPF0102 PROTEIN YRAN"/>
    <property type="match status" value="1"/>
</dbReference>
<protein>
    <recommendedName>
        <fullName evidence="2">UPF0102 protein HMPREF9696_02995</fullName>
    </recommendedName>
</protein>
<dbReference type="SUPFAM" id="SSF52980">
    <property type="entry name" value="Restriction endonuclease-like"/>
    <property type="match status" value="1"/>
</dbReference>
<dbReference type="HOGENOM" id="CLU_115353_0_2_5"/>
<evidence type="ECO:0000313" key="4">
    <source>
        <dbReference type="EMBL" id="EKS33875.1"/>
    </source>
</evidence>
<reference evidence="4 5" key="1">
    <citation type="submission" date="2012-04" db="EMBL/GenBank/DDBJ databases">
        <title>The Genome Sequence of Afipia clevelandensis ATCC 49720.</title>
        <authorList>
            <consortium name="The Broad Institute Genome Sequencing Platform"/>
            <person name="Earl A."/>
            <person name="Ward D."/>
            <person name="Feldgarden M."/>
            <person name="Gevers D."/>
            <person name="Huys G."/>
            <person name="Walker B."/>
            <person name="Young S.K."/>
            <person name="Zeng Q."/>
            <person name="Gargeya S."/>
            <person name="Fitzgerald M."/>
            <person name="Haas B."/>
            <person name="Abouelleil A."/>
            <person name="Alvarado L."/>
            <person name="Arachchi H.M."/>
            <person name="Berlin A."/>
            <person name="Chapman S.B."/>
            <person name="Goldberg J."/>
            <person name="Griggs A."/>
            <person name="Gujja S."/>
            <person name="Hansen M."/>
            <person name="Howarth C."/>
            <person name="Imamovic A."/>
            <person name="Larimer J."/>
            <person name="McCowen C."/>
            <person name="Montmayeur A."/>
            <person name="Murphy C."/>
            <person name="Neiman D."/>
            <person name="Pearson M."/>
            <person name="Priest M."/>
            <person name="Roberts A."/>
            <person name="Saif S."/>
            <person name="Shea T."/>
            <person name="Sisk P."/>
            <person name="Sykes S."/>
            <person name="Wortman J."/>
            <person name="Nusbaum C."/>
            <person name="Birren B."/>
        </authorList>
    </citation>
    <scope>NUCLEOTIDE SEQUENCE [LARGE SCALE GENOMIC DNA]</scope>
    <source>
        <strain evidence="4 5">ATCC 49720</strain>
    </source>
</reference>
<dbReference type="Pfam" id="PF02021">
    <property type="entry name" value="UPF0102"/>
    <property type="match status" value="1"/>
</dbReference>
<dbReference type="Gene3D" id="3.40.1350.10">
    <property type="match status" value="1"/>
</dbReference>
<feature type="region of interest" description="Disordered" evidence="3">
    <location>
        <begin position="1"/>
        <end position="40"/>
    </location>
</feature>
<keyword evidence="5" id="KW-1185">Reference proteome</keyword>